<dbReference type="PANTHER" id="PTHR23292:SF14">
    <property type="entry name" value="FI16615P1-RELATED"/>
    <property type="match status" value="1"/>
</dbReference>
<evidence type="ECO:0000256" key="1">
    <source>
        <dbReference type="ARBA" id="ARBA00004414"/>
    </source>
</evidence>
<accession>A0A0K8U1X9</accession>
<dbReference type="InterPro" id="IPR037519">
    <property type="entry name" value="LITAF_fam"/>
</dbReference>
<dbReference type="Pfam" id="PF10601">
    <property type="entry name" value="zf-LITAF-like"/>
    <property type="match status" value="1"/>
</dbReference>
<dbReference type="AlphaFoldDB" id="A0A0K8U1X9"/>
<evidence type="ECO:0000259" key="8">
    <source>
        <dbReference type="PROSITE" id="PS51837"/>
    </source>
</evidence>
<evidence type="ECO:0000256" key="6">
    <source>
        <dbReference type="ARBA" id="ARBA00022833"/>
    </source>
</evidence>
<dbReference type="OrthoDB" id="5599753at2759"/>
<dbReference type="PROSITE" id="PS51837">
    <property type="entry name" value="LITAF"/>
    <property type="match status" value="1"/>
</dbReference>
<dbReference type="EMBL" id="GDHF01031984">
    <property type="protein sequence ID" value="JAI20330.1"/>
    <property type="molecule type" value="Transcribed_RNA"/>
</dbReference>
<dbReference type="PANTHER" id="PTHR23292">
    <property type="entry name" value="LIPOPOLYSACCHARIDE-INDUCED TUMOR NECROSIS FACTOR-ALPHA FACTOR"/>
    <property type="match status" value="1"/>
</dbReference>
<protein>
    <submittedName>
        <fullName evidence="9">Lipopolysaccharide-induced tumor necrosis factor-alpha factor</fullName>
    </submittedName>
</protein>
<comment type="subcellular location">
    <subcellularLocation>
        <location evidence="2">Endosome membrane</location>
        <topology evidence="2">Peripheral membrane protein</topology>
    </subcellularLocation>
    <subcellularLocation>
        <location evidence="1">Late endosome membrane</location>
    </subcellularLocation>
    <subcellularLocation>
        <location evidence="3">Lysosome membrane</location>
        <topology evidence="3">Peripheral membrane protein</topology>
        <orientation evidence="3">Cytoplasmic side</orientation>
    </subcellularLocation>
</comment>
<keyword evidence="7" id="KW-0472">Membrane</keyword>
<feature type="domain" description="LITAF" evidence="8">
    <location>
        <begin position="125"/>
        <end position="206"/>
    </location>
</feature>
<evidence type="ECO:0000256" key="2">
    <source>
        <dbReference type="ARBA" id="ARBA00004481"/>
    </source>
</evidence>
<comment type="similarity">
    <text evidence="4">Belongs to the CDIP1/LITAF family.</text>
</comment>
<dbReference type="GO" id="GO:0031902">
    <property type="term" value="C:late endosome membrane"/>
    <property type="evidence" value="ECO:0007669"/>
    <property type="project" value="UniProtKB-SubCell"/>
</dbReference>
<dbReference type="GO" id="GO:0008270">
    <property type="term" value="F:zinc ion binding"/>
    <property type="evidence" value="ECO:0007669"/>
    <property type="project" value="TreeGrafter"/>
</dbReference>
<dbReference type="SMART" id="SM00714">
    <property type="entry name" value="LITAF"/>
    <property type="match status" value="1"/>
</dbReference>
<proteinExistence type="inferred from homology"/>
<organism evidence="9">
    <name type="scientific">Bactrocera latifrons</name>
    <name type="common">Malaysian fruit fly</name>
    <name type="synonym">Chaetodacus latifrons</name>
    <dbReference type="NCBI Taxonomy" id="174628"/>
    <lineage>
        <taxon>Eukaryota</taxon>
        <taxon>Metazoa</taxon>
        <taxon>Ecdysozoa</taxon>
        <taxon>Arthropoda</taxon>
        <taxon>Hexapoda</taxon>
        <taxon>Insecta</taxon>
        <taxon>Pterygota</taxon>
        <taxon>Neoptera</taxon>
        <taxon>Endopterygota</taxon>
        <taxon>Diptera</taxon>
        <taxon>Brachycera</taxon>
        <taxon>Muscomorpha</taxon>
        <taxon>Tephritoidea</taxon>
        <taxon>Tephritidae</taxon>
        <taxon>Bactrocera</taxon>
        <taxon>Bactrocera</taxon>
    </lineage>
</organism>
<evidence type="ECO:0000256" key="3">
    <source>
        <dbReference type="ARBA" id="ARBA00004630"/>
    </source>
</evidence>
<keyword evidence="5" id="KW-0479">Metal-binding</keyword>
<reference evidence="9" key="1">
    <citation type="submission" date="2015-06" db="EMBL/GenBank/DDBJ databases">
        <authorList>
            <person name="Hoefler B.C."/>
            <person name="Straight P.D."/>
        </authorList>
    </citation>
    <scope>NUCLEOTIDE SEQUENCE</scope>
</reference>
<evidence type="ECO:0000256" key="4">
    <source>
        <dbReference type="ARBA" id="ARBA00005975"/>
    </source>
</evidence>
<sequence length="206" mass="22753">MQAALPKQQANTKLTKDPLARFTGTKAKSAQRFSSDRYFSCDSWLTSLLLYNYIFCVFKVLYKKFNSNMVNSKHPYAGVKLGLSDEMSNATAPPPAYMAHADDVSSAQPSGSGVQLIGEPQLPNFSTIPINPNPPVGPESTQLRCPQCKCTVKTNVRYRSTTKTHLACILLSWTCCCCCLPYCMNSCRNANHFCPMCGTFIGTYQS</sequence>
<evidence type="ECO:0000256" key="5">
    <source>
        <dbReference type="ARBA" id="ARBA00022723"/>
    </source>
</evidence>
<evidence type="ECO:0000256" key="7">
    <source>
        <dbReference type="ARBA" id="ARBA00023136"/>
    </source>
</evidence>
<gene>
    <name evidence="9" type="primary">LITAF_1</name>
    <name evidence="9" type="ORF">c0_g1_i1</name>
</gene>
<name>A0A0K8U1X9_BACLA</name>
<dbReference type="InterPro" id="IPR006629">
    <property type="entry name" value="LITAF"/>
</dbReference>
<evidence type="ECO:0000313" key="9">
    <source>
        <dbReference type="EMBL" id="JAI20330.1"/>
    </source>
</evidence>
<keyword evidence="6" id="KW-0862">Zinc</keyword>
<dbReference type="GO" id="GO:0005765">
    <property type="term" value="C:lysosomal membrane"/>
    <property type="evidence" value="ECO:0007669"/>
    <property type="project" value="UniProtKB-SubCell"/>
</dbReference>